<dbReference type="PANTHER" id="PTHR43794:SF5">
    <property type="entry name" value="CHLOROHYDROLASE FAMILY PROTEIN"/>
    <property type="match status" value="1"/>
</dbReference>
<evidence type="ECO:0000259" key="1">
    <source>
        <dbReference type="Pfam" id="PF01979"/>
    </source>
</evidence>
<dbReference type="Gene3D" id="3.20.20.140">
    <property type="entry name" value="Metal-dependent hydrolases"/>
    <property type="match status" value="1"/>
</dbReference>
<gene>
    <name evidence="2" type="ORF">NDEV_1967</name>
</gene>
<proteinExistence type="predicted"/>
<accession>A0A128A5V1</accession>
<dbReference type="InterPro" id="IPR050287">
    <property type="entry name" value="MTA/SAH_deaminase"/>
</dbReference>
<protein>
    <submittedName>
        <fullName evidence="2">Amidohydrolase family protein</fullName>
    </submittedName>
</protein>
<dbReference type="InterPro" id="IPR032466">
    <property type="entry name" value="Metal_Hydrolase"/>
</dbReference>
<dbReference type="InterPro" id="IPR006680">
    <property type="entry name" value="Amidohydro-rel"/>
</dbReference>
<keyword evidence="3" id="KW-1185">Reference proteome</keyword>
<dbReference type="KEGG" id="ndv:NDEV_1967"/>
<dbReference type="Pfam" id="PF01979">
    <property type="entry name" value="Amidohydro_1"/>
    <property type="match status" value="1"/>
</dbReference>
<evidence type="ECO:0000313" key="3">
    <source>
        <dbReference type="Proteomes" id="UP000196239"/>
    </source>
</evidence>
<keyword evidence="2" id="KW-0378">Hydrolase</keyword>
<dbReference type="Gene3D" id="2.30.40.10">
    <property type="entry name" value="Urease, subunit C, domain 1"/>
    <property type="match status" value="1"/>
</dbReference>
<dbReference type="PANTHER" id="PTHR43794">
    <property type="entry name" value="AMINOHYDROLASE SSNA-RELATED"/>
    <property type="match status" value="1"/>
</dbReference>
<dbReference type="AlphaFoldDB" id="A0A128A5V1"/>
<evidence type="ECO:0000313" key="2">
    <source>
        <dbReference type="EMBL" id="CUR52729.1"/>
    </source>
</evidence>
<dbReference type="GO" id="GO:0016810">
    <property type="term" value="F:hydrolase activity, acting on carbon-nitrogen (but not peptide) bonds"/>
    <property type="evidence" value="ECO:0007669"/>
    <property type="project" value="InterPro"/>
</dbReference>
<dbReference type="SUPFAM" id="SSF51556">
    <property type="entry name" value="Metallo-dependent hydrolases"/>
    <property type="match status" value="1"/>
</dbReference>
<dbReference type="Proteomes" id="UP000196239">
    <property type="component" value="Chromosome 1"/>
</dbReference>
<dbReference type="EMBL" id="LN890280">
    <property type="protein sequence ID" value="CUR52729.1"/>
    <property type="molecule type" value="Genomic_DNA"/>
</dbReference>
<dbReference type="NCBIfam" id="NF005552">
    <property type="entry name" value="PRK07213.1"/>
    <property type="match status" value="1"/>
</dbReference>
<feature type="domain" description="Amidohydrolase-related" evidence="1">
    <location>
        <begin position="52"/>
        <end position="392"/>
    </location>
</feature>
<organism evidence="2 3">
    <name type="scientific">Nitrosotalea devaniterrae</name>
    <dbReference type="NCBI Taxonomy" id="1078905"/>
    <lineage>
        <taxon>Archaea</taxon>
        <taxon>Nitrososphaerota</taxon>
        <taxon>Nitrososphaeria</taxon>
        <taxon>Nitrosotaleales</taxon>
        <taxon>Nitrosotaleaceae</taxon>
        <taxon>Nitrosotalea</taxon>
    </lineage>
</organism>
<reference evidence="3" key="1">
    <citation type="submission" date="2015-10" db="EMBL/GenBank/DDBJ databases">
        <authorList>
            <person name="Lehtovirta-Morley L.E."/>
            <person name="Vieille C."/>
        </authorList>
    </citation>
    <scope>NUCLEOTIDE SEQUENCE [LARGE SCALE GENOMIC DNA]</scope>
</reference>
<name>A0A128A5V1_9ARCH</name>
<sequence length="396" mass="43460">MLIKNISLFHGPELDYVQNTSVRISGKHIGQIGTKLLPLKGETVLDGEGLLMMPGLINSHTHIGDSIAKDIGIDSNVEEKIHPVSGFKQKILKNSDKSHLTSFIRNSCISMIKKGITSFIDFREGGIEGINLLKNATLGISIRPVILGRIEYYQNSSSIKNNISIPQSHKLDLQNLLVHCDGVGISGPNEFSDLALQYFAKTKNIRAIHSAETEESNKISKKISGKTETQRALIAKPNFLVHMTYASQKDLVMATKNKTSIVVCPRANGSLAEGVPDVDLMLDAGCNVAIGTDNVMINSPDMFREMDYLWKVSMGIKKKRLLPKDILKMATTNASNLLGGKVGIVQNDKIADCIFIEKHSIDLEPMHNPHASVVQRASENTIKAVMYEGKLVHGKI</sequence>
<dbReference type="InterPro" id="IPR011059">
    <property type="entry name" value="Metal-dep_hydrolase_composite"/>
</dbReference>
<dbReference type="SUPFAM" id="SSF51338">
    <property type="entry name" value="Composite domain of metallo-dependent hydrolases"/>
    <property type="match status" value="1"/>
</dbReference>